<dbReference type="SUPFAM" id="SSF52402">
    <property type="entry name" value="Adenine nucleotide alpha hydrolases-like"/>
    <property type="match status" value="1"/>
</dbReference>
<organism evidence="1">
    <name type="scientific">Sigmofec virus UA08Rod_5397</name>
    <dbReference type="NCBI Taxonomy" id="2929423"/>
    <lineage>
        <taxon>Viruses</taxon>
        <taxon>Monodnaviria</taxon>
        <taxon>Sangervirae</taxon>
        <taxon>Phixviricota</taxon>
        <taxon>Malgrandaviricetes</taxon>
        <taxon>Petitvirales</taxon>
        <taxon>Microviridae</taxon>
    </lineage>
</organism>
<proteinExistence type="predicted"/>
<evidence type="ECO:0008006" key="2">
    <source>
        <dbReference type="Google" id="ProtNLM"/>
    </source>
</evidence>
<reference evidence="1" key="1">
    <citation type="submission" date="2022-02" db="EMBL/GenBank/DDBJ databases">
        <title>Towards deciphering the DNA virus diversity associated with rodent species in the families Cricetidae and Heteromyidae.</title>
        <authorList>
            <person name="Lund M."/>
            <person name="Larsen B.B."/>
            <person name="Gryseels S."/>
            <person name="Kraberger S."/>
            <person name="Rowsey D.M."/>
            <person name="Steger L."/>
            <person name="Yule K.M."/>
            <person name="Upham N.S."/>
            <person name="Worobey M."/>
            <person name="Van Doorslaer K."/>
            <person name="Varsani A."/>
        </authorList>
    </citation>
    <scope>NUCLEOTIDE SEQUENCE</scope>
    <source>
        <strain evidence="1">UA08Rod_5397</strain>
    </source>
</reference>
<sequence length="253" mass="29621">MISRICSWSGGKDSTATIILAHEHGIPIDEIVMAVLWFDKERGIPAILPSHWEFITKVAKPKFEEWGYKVTFVDAKYDYINIFNRIKTKSKYPERNGKKYGFLLSGFCAMTGEKQNCIKQIKKRYSDCIDFQGIAVDERERLNHLHKRTNAISLLEKYNMTEEQAKELCKKYGLLSPLYSSAFTRDGCWFCPNKRIAEKAYIKQNYPELWEELRKLSLEDNLVTDCFSYGKTFAEVDEQVDKYIHRPIQCSFF</sequence>
<protein>
    <recommendedName>
        <fullName evidence="2">Phosphoadenosine phosphosulfate reductase</fullName>
    </recommendedName>
</protein>
<dbReference type="InterPro" id="IPR014729">
    <property type="entry name" value="Rossmann-like_a/b/a_fold"/>
</dbReference>
<dbReference type="Gene3D" id="3.40.50.620">
    <property type="entry name" value="HUPs"/>
    <property type="match status" value="1"/>
</dbReference>
<name>A0A976N1U4_9VIRU</name>
<dbReference type="EMBL" id="OM869548">
    <property type="protein sequence ID" value="UPW41135.1"/>
    <property type="molecule type" value="Genomic_DNA"/>
</dbReference>
<accession>A0A976N1U4</accession>
<evidence type="ECO:0000313" key="1">
    <source>
        <dbReference type="EMBL" id="UPW41135.1"/>
    </source>
</evidence>